<keyword evidence="3" id="KW-0449">Lipoprotein</keyword>
<evidence type="ECO:0000313" key="3">
    <source>
        <dbReference type="EMBL" id="KTD19550.1"/>
    </source>
</evidence>
<protein>
    <submittedName>
        <fullName evidence="3">Hemolysin, lipoprotein</fullName>
    </submittedName>
</protein>
<feature type="domain" description="BON" evidence="2">
    <location>
        <begin position="54"/>
        <end position="124"/>
    </location>
</feature>
<keyword evidence="1" id="KW-0472">Membrane</keyword>
<keyword evidence="1" id="KW-1133">Transmembrane helix</keyword>
<organism evidence="3 4">
    <name type="scientific">Legionella londiniensis</name>
    <dbReference type="NCBI Taxonomy" id="45068"/>
    <lineage>
        <taxon>Bacteria</taxon>
        <taxon>Pseudomonadati</taxon>
        <taxon>Pseudomonadota</taxon>
        <taxon>Gammaproteobacteria</taxon>
        <taxon>Legionellales</taxon>
        <taxon>Legionellaceae</taxon>
        <taxon>Legionella</taxon>
    </lineage>
</organism>
<proteinExistence type="predicted"/>
<name>A0A0W0VH97_9GAMM</name>
<dbReference type="PANTHER" id="PTHR34606:SF4">
    <property type="entry name" value="OUTER MEMBRANE LIPOPROTEIN DOLP"/>
    <property type="match status" value="1"/>
</dbReference>
<dbReference type="PATRIC" id="fig|45068.5.peg.2317"/>
<dbReference type="RefSeq" id="WP_242601657.1">
    <property type="nucleotide sequence ID" value="NZ_CAAAHZ010000002.1"/>
</dbReference>
<dbReference type="PROSITE" id="PS51257">
    <property type="entry name" value="PROKAR_LIPOPROTEIN"/>
    <property type="match status" value="1"/>
</dbReference>
<reference evidence="3 4" key="1">
    <citation type="submission" date="2015-11" db="EMBL/GenBank/DDBJ databases">
        <title>Genomic analysis of 38 Legionella species identifies large and diverse effector repertoires.</title>
        <authorList>
            <person name="Burstein D."/>
            <person name="Amaro F."/>
            <person name="Zusman T."/>
            <person name="Lifshitz Z."/>
            <person name="Cohen O."/>
            <person name="Gilbert J.A."/>
            <person name="Pupko T."/>
            <person name="Shuman H.A."/>
            <person name="Segal G."/>
        </authorList>
    </citation>
    <scope>NUCLEOTIDE SEQUENCE [LARGE SCALE GENOMIC DNA]</scope>
    <source>
        <strain evidence="3 4">ATCC 49505</strain>
    </source>
</reference>
<feature type="transmembrane region" description="Helical" evidence="1">
    <location>
        <begin position="20"/>
        <end position="44"/>
    </location>
</feature>
<comment type="caution">
    <text evidence="3">The sequence shown here is derived from an EMBL/GenBank/DDBJ whole genome shotgun (WGS) entry which is preliminary data.</text>
</comment>
<dbReference type="STRING" id="45068.Llon_2130"/>
<sequence>MNFTYCKHWADKTLRVRVFILLLAASVLLCGCISNILTGASLIYERHSIYKSLSDFQLSANASRALYHDEVFKCRQCAIDLAVFNGDILLAGHVPSAKLRQEAQKRIAALQGYRRLFNQLAIRRTDPNYIQDSWITAKIRAQILADARINPKKFKVITADRIVYLMGDVIPLQATLVIDIARQCVGVKRVVKLLRYYNLSNHAIT</sequence>
<evidence type="ECO:0000256" key="1">
    <source>
        <dbReference type="SAM" id="Phobius"/>
    </source>
</evidence>
<gene>
    <name evidence="3" type="ORF">Llon_2130</name>
</gene>
<dbReference type="AlphaFoldDB" id="A0A0W0VH97"/>
<dbReference type="PROSITE" id="PS50914">
    <property type="entry name" value="BON"/>
    <property type="match status" value="1"/>
</dbReference>
<keyword evidence="1" id="KW-0812">Transmembrane</keyword>
<dbReference type="Proteomes" id="UP000054997">
    <property type="component" value="Unassembled WGS sequence"/>
</dbReference>
<dbReference type="InterPro" id="IPR007055">
    <property type="entry name" value="BON_dom"/>
</dbReference>
<keyword evidence="4" id="KW-1185">Reference proteome</keyword>
<accession>A0A0W0VH97</accession>
<evidence type="ECO:0000259" key="2">
    <source>
        <dbReference type="PROSITE" id="PS50914"/>
    </source>
</evidence>
<dbReference type="Pfam" id="PF04972">
    <property type="entry name" value="BON"/>
    <property type="match status" value="2"/>
</dbReference>
<dbReference type="PANTHER" id="PTHR34606">
    <property type="entry name" value="BON DOMAIN-CONTAINING PROTEIN"/>
    <property type="match status" value="1"/>
</dbReference>
<dbReference type="EMBL" id="LNYK01000034">
    <property type="protein sequence ID" value="KTD19550.1"/>
    <property type="molecule type" value="Genomic_DNA"/>
</dbReference>
<dbReference type="InterPro" id="IPR051686">
    <property type="entry name" value="Lipoprotein_DolP"/>
</dbReference>
<evidence type="ECO:0000313" key="4">
    <source>
        <dbReference type="Proteomes" id="UP000054997"/>
    </source>
</evidence>